<dbReference type="AlphaFoldDB" id="A0AAW4FJB7"/>
<keyword evidence="1" id="KW-0175">Coiled coil</keyword>
<accession>A0AAW4FJB7</accession>
<proteinExistence type="predicted"/>
<reference evidence="2 3" key="1">
    <citation type="submission" date="2020-01" db="EMBL/GenBank/DDBJ databases">
        <title>Draft genome assembly of Ensifer adhaerens T173.</title>
        <authorList>
            <person name="Craig J.E."/>
            <person name="Stinchcombe J.R."/>
        </authorList>
    </citation>
    <scope>NUCLEOTIDE SEQUENCE [LARGE SCALE GENOMIC DNA]</scope>
    <source>
        <strain evidence="2 3">T173</strain>
    </source>
</reference>
<name>A0AAW4FJB7_9HYPH</name>
<evidence type="ECO:0000313" key="3">
    <source>
        <dbReference type="Proteomes" id="UP000744980"/>
    </source>
</evidence>
<organism evidence="2 3">
    <name type="scientific">Ensifer canadensis</name>
    <dbReference type="NCBI Taxonomy" id="555315"/>
    <lineage>
        <taxon>Bacteria</taxon>
        <taxon>Pseudomonadati</taxon>
        <taxon>Pseudomonadota</taxon>
        <taxon>Alphaproteobacteria</taxon>
        <taxon>Hyphomicrobiales</taxon>
        <taxon>Rhizobiaceae</taxon>
        <taxon>Sinorhizobium/Ensifer group</taxon>
        <taxon>Ensifer</taxon>
    </lineage>
</organism>
<dbReference type="RefSeq" id="WP_203527694.1">
    <property type="nucleotide sequence ID" value="NZ_CP083370.1"/>
</dbReference>
<gene>
    <name evidence="2" type="ORF">GFB56_09910</name>
</gene>
<comment type="caution">
    <text evidence="2">The sequence shown here is derived from an EMBL/GenBank/DDBJ whole genome shotgun (WGS) entry which is preliminary data.</text>
</comment>
<evidence type="ECO:0000313" key="2">
    <source>
        <dbReference type="EMBL" id="MBM3091131.1"/>
    </source>
</evidence>
<dbReference type="Proteomes" id="UP000744980">
    <property type="component" value="Unassembled WGS sequence"/>
</dbReference>
<dbReference type="EMBL" id="WXFA01000004">
    <property type="protein sequence ID" value="MBM3091131.1"/>
    <property type="molecule type" value="Genomic_DNA"/>
</dbReference>
<evidence type="ECO:0000256" key="1">
    <source>
        <dbReference type="SAM" id="Coils"/>
    </source>
</evidence>
<keyword evidence="3" id="KW-1185">Reference proteome</keyword>
<sequence>MVTPKTGAEGTLDRVRRELAKANTASEVLSAGKALPDLIAEIEGLREALDDEIAAEAESIDRTRASKLRAEKAMLGDLLNDAEYLERRIDEKHKVMLKNETEAAMSAKRASAAAKQLEAQAVLLEVSAPLQAVVDGLLQYQRLAAEIEALNNQLRAGNHHELCIRPPLHVVTKPDENLAEIFDFMRAGRFMAGQTGPNLLEVTRRLKSTAAGK</sequence>
<feature type="coiled-coil region" evidence="1">
    <location>
        <begin position="107"/>
        <end position="160"/>
    </location>
</feature>
<protein>
    <submittedName>
        <fullName evidence="2">Uncharacterized protein</fullName>
    </submittedName>
</protein>